<dbReference type="SUPFAM" id="SSF53807">
    <property type="entry name" value="Helical backbone' metal receptor"/>
    <property type="match status" value="1"/>
</dbReference>
<dbReference type="PROSITE" id="PS51318">
    <property type="entry name" value="TAT"/>
    <property type="match status" value="1"/>
</dbReference>
<dbReference type="Proteomes" id="UP000183529">
    <property type="component" value="Unassembled WGS sequence"/>
</dbReference>
<dbReference type="PANTHER" id="PTHR30535">
    <property type="entry name" value="VITAMIN B12-BINDING PROTEIN"/>
    <property type="match status" value="1"/>
</dbReference>
<dbReference type="Gene3D" id="3.40.50.1980">
    <property type="entry name" value="Nitrogenase molybdenum iron protein domain"/>
    <property type="match status" value="2"/>
</dbReference>
<gene>
    <name evidence="2" type="ORF">SAMN05216550_103187</name>
</gene>
<reference evidence="2 3" key="1">
    <citation type="submission" date="2016-10" db="EMBL/GenBank/DDBJ databases">
        <authorList>
            <person name="Varghese N."/>
            <person name="Submissions S."/>
        </authorList>
    </citation>
    <scope>NUCLEOTIDE SEQUENCE [LARGE SCALE GENOMIC DNA]</scope>
    <source>
        <strain evidence="2 3">LMG 22274</strain>
    </source>
</reference>
<sequence length="305" mass="31549">MSDDRFDLQRRRLLIGTGGLLLAAAGAIQGVTLAKAAAPTAQRVVVIGGALAEIVYALGRADALVGSDTTCTYPREAQSLPKVGYQRALSAEGLLSLEPTLILASAEAGPPSVLQRVAGAGVKLVSFEEGHDVASVREKIIGVARALDAENAGQTLLARFDRAWTATTTRIAAAQDASKRDAKTPPSVLFLMSPTGNQPMVAGQHTAADAMLAYAGVRNAMQGFSGYRALTPEALVAAQPDIVLTTDDALKAAGSKRHLLDSAGFSLTPAGRATRVVALDALFLLGFGPRLPDAVDALNRSLAQA</sequence>
<dbReference type="AlphaFoldDB" id="A0AAQ1GCT0"/>
<dbReference type="RefSeq" id="WP_074981942.1">
    <property type="nucleotide sequence ID" value="NZ_CADFGN010000001.1"/>
</dbReference>
<evidence type="ECO:0000313" key="2">
    <source>
        <dbReference type="EMBL" id="SEJ21499.1"/>
    </source>
</evidence>
<dbReference type="InterPro" id="IPR006311">
    <property type="entry name" value="TAT_signal"/>
</dbReference>
<feature type="domain" description="Fe/B12 periplasmic-binding" evidence="1">
    <location>
        <begin position="43"/>
        <end position="305"/>
    </location>
</feature>
<proteinExistence type="predicted"/>
<protein>
    <submittedName>
        <fullName evidence="2">Iron complex transport system substrate-binding protein</fullName>
    </submittedName>
</protein>
<dbReference type="EMBL" id="FNZM01000003">
    <property type="protein sequence ID" value="SEJ21499.1"/>
    <property type="molecule type" value="Genomic_DNA"/>
</dbReference>
<organism evidence="2 3">
    <name type="scientific">Paraburkholderia tropica</name>
    <dbReference type="NCBI Taxonomy" id="92647"/>
    <lineage>
        <taxon>Bacteria</taxon>
        <taxon>Pseudomonadati</taxon>
        <taxon>Pseudomonadota</taxon>
        <taxon>Betaproteobacteria</taxon>
        <taxon>Burkholderiales</taxon>
        <taxon>Burkholderiaceae</taxon>
        <taxon>Paraburkholderia</taxon>
    </lineage>
</organism>
<accession>A0AAQ1GCT0</accession>
<dbReference type="PANTHER" id="PTHR30535:SF4">
    <property type="entry name" value="HEMIN-BINDING PERIPLASMIC PROTEIN HMUT"/>
    <property type="match status" value="1"/>
</dbReference>
<evidence type="ECO:0000259" key="1">
    <source>
        <dbReference type="PROSITE" id="PS50983"/>
    </source>
</evidence>
<dbReference type="PROSITE" id="PS50983">
    <property type="entry name" value="FE_B12_PBP"/>
    <property type="match status" value="1"/>
</dbReference>
<dbReference type="InterPro" id="IPR050902">
    <property type="entry name" value="ABC_Transporter_SBP"/>
</dbReference>
<comment type="caution">
    <text evidence="2">The sequence shown here is derived from an EMBL/GenBank/DDBJ whole genome shotgun (WGS) entry which is preliminary data.</text>
</comment>
<evidence type="ECO:0000313" key="3">
    <source>
        <dbReference type="Proteomes" id="UP000183529"/>
    </source>
</evidence>
<dbReference type="Pfam" id="PF01497">
    <property type="entry name" value="Peripla_BP_2"/>
    <property type="match status" value="1"/>
</dbReference>
<name>A0AAQ1GCT0_9BURK</name>
<dbReference type="InterPro" id="IPR002491">
    <property type="entry name" value="ABC_transptr_periplasmic_BD"/>
</dbReference>